<keyword evidence="1" id="KW-0732">Signal</keyword>
<dbReference type="RefSeq" id="WP_011079206.1">
    <property type="nucleotide sequence ID" value="NZ_AP026552.1"/>
</dbReference>
<dbReference type="AlphaFoldDB" id="A0A1V8MTQ6"/>
<name>A0A1V8MTQ6_VIBVL</name>
<dbReference type="OMA" id="FEWCWSA"/>
<dbReference type="Proteomes" id="UP000263418">
    <property type="component" value="Chromosome 1"/>
</dbReference>
<evidence type="ECO:0000313" key="5">
    <source>
        <dbReference type="Proteomes" id="UP000263418"/>
    </source>
</evidence>
<sequence>MKKTILSLLAMSLSFSASASDAYSMEDLKALQASQSWQELLAHANDIRPSQRDTQWKALVEQAALGSFTQSIQAGNSDKAIYLGQEVLQVYPFLSQSDAFTQTFSEQLVKAAQPCVRYSAESCVENYGNLLATLSPKAELSFAEGVKVYQNVSKSLSVPFFASAVKQSSQYCADEKVANALLYTLDRPQNANFALAKEVATTVCVGTALANFENYVIESKSVRAALCPTYVSKGYVKGIIKQVCES</sequence>
<dbReference type="EMBL" id="CP019290">
    <property type="protein sequence ID" value="AXX58481.1"/>
    <property type="molecule type" value="Genomic_DNA"/>
</dbReference>
<evidence type="ECO:0000256" key="1">
    <source>
        <dbReference type="SAM" id="SignalP"/>
    </source>
</evidence>
<dbReference type="KEGG" id="vvl:VV93_v1c28710"/>
<organism evidence="3 4">
    <name type="scientific">Vibrio vulnificus</name>
    <dbReference type="NCBI Taxonomy" id="672"/>
    <lineage>
        <taxon>Bacteria</taxon>
        <taxon>Pseudomonadati</taxon>
        <taxon>Pseudomonadota</taxon>
        <taxon>Gammaproteobacteria</taxon>
        <taxon>Vibrionales</taxon>
        <taxon>Vibrionaceae</taxon>
        <taxon>Vibrio</taxon>
    </lineage>
</organism>
<dbReference type="EMBL" id="PDGH01000036">
    <property type="protein sequence ID" value="POB49426.1"/>
    <property type="molecule type" value="Genomic_DNA"/>
</dbReference>
<gene>
    <name evidence="3" type="ORF">CRN52_04410</name>
    <name evidence="2" type="ORF">FORC53_0142</name>
</gene>
<reference evidence="2 5" key="1">
    <citation type="submission" date="2017-01" db="EMBL/GenBank/DDBJ databases">
        <title>Complete Genome Sequence of Vibrio vulnificus FORC_053.</title>
        <authorList>
            <consortium name="Food-borne Pathogen Omics Research Center"/>
            <person name="Chung H.Y."/>
            <person name="Na E.J."/>
            <person name="Song J.S."/>
            <person name="Kim H."/>
            <person name="Lee J.-H."/>
            <person name="Ryu S."/>
            <person name="Choi S.H."/>
        </authorList>
    </citation>
    <scope>NUCLEOTIDE SEQUENCE [LARGE SCALE GENOMIC DNA]</scope>
    <source>
        <strain evidence="2 5">FORC_053</strain>
    </source>
</reference>
<evidence type="ECO:0000313" key="4">
    <source>
        <dbReference type="Proteomes" id="UP000237466"/>
    </source>
</evidence>
<proteinExistence type="predicted"/>
<reference evidence="3 4" key="2">
    <citation type="journal article" date="2018" name="Front. Microbiol.">
        <title>Phylogeny of Vibrio vulnificus from the Analysis of the Core-Genome: Implications for Intra-Species Taxonomy.</title>
        <authorList>
            <person name="Roig F.J."/>
            <person name="Gonzalez-Candelas F."/>
            <person name="Sanjuan E."/>
            <person name="Fouz B."/>
            <person name="Feil E.J."/>
            <person name="Llorens C."/>
            <person name="Baker-Austin C."/>
            <person name="Oliver J.D."/>
            <person name="Danin-Poleg Y."/>
            <person name="Gibas C.J."/>
            <person name="Kashi Y."/>
            <person name="Gulig P.A."/>
            <person name="Morrison S.S."/>
            <person name="Amaro C."/>
        </authorList>
    </citation>
    <scope>NUCLEOTIDE SEQUENCE [LARGE SCALE GENOMIC DNA]</scope>
    <source>
        <strain evidence="3 4">CECT4608</strain>
    </source>
</reference>
<dbReference type="Proteomes" id="UP000237466">
    <property type="component" value="Unassembled WGS sequence"/>
</dbReference>
<protein>
    <submittedName>
        <fullName evidence="3">Uncharacterized protein</fullName>
    </submittedName>
</protein>
<feature type="signal peptide" evidence="1">
    <location>
        <begin position="1"/>
        <end position="19"/>
    </location>
</feature>
<accession>A0A1V8MTQ6</accession>
<evidence type="ECO:0000313" key="3">
    <source>
        <dbReference type="EMBL" id="POB49426.1"/>
    </source>
</evidence>
<feature type="chain" id="PRO_5014276564" evidence="1">
    <location>
        <begin position="20"/>
        <end position="246"/>
    </location>
</feature>
<evidence type="ECO:0000313" key="2">
    <source>
        <dbReference type="EMBL" id="AXX58481.1"/>
    </source>
</evidence>